<keyword evidence="1" id="KW-0732">Signal</keyword>
<feature type="signal peptide" evidence="1">
    <location>
        <begin position="1"/>
        <end position="24"/>
    </location>
</feature>
<reference evidence="2" key="1">
    <citation type="journal article" date="2020" name="Phytopathology">
        <title>Genome Sequence Resources of Colletotrichum truncatum, C. plurivorum, C. musicola, and C. sojae: Four Species Pathogenic to Soybean (Glycine max).</title>
        <authorList>
            <person name="Rogerio F."/>
            <person name="Boufleur T.R."/>
            <person name="Ciampi-Guillardi M."/>
            <person name="Sukno S.A."/>
            <person name="Thon M.R."/>
            <person name="Massola Junior N.S."/>
            <person name="Baroncelli R."/>
        </authorList>
    </citation>
    <scope>NUCLEOTIDE SEQUENCE</scope>
    <source>
        <strain evidence="2">LFN00145</strain>
    </source>
</reference>
<dbReference type="AlphaFoldDB" id="A0A8H6MW17"/>
<protein>
    <submittedName>
        <fullName evidence="2">Uncharacterized protein</fullName>
    </submittedName>
</protein>
<name>A0A8H6MW17_9PEZI</name>
<evidence type="ECO:0000313" key="3">
    <source>
        <dbReference type="Proteomes" id="UP000654918"/>
    </source>
</evidence>
<accession>A0A8H6MW17</accession>
<feature type="chain" id="PRO_5034688186" evidence="1">
    <location>
        <begin position="25"/>
        <end position="128"/>
    </location>
</feature>
<gene>
    <name evidence="2" type="ORF">CPLU01_15155</name>
</gene>
<sequence>MKFSALSTAAALVALVGQLPAASAKCFKGDARGPANHADTLASLLVAAGNAEAEGGYPKTGTYWLKTKIDNFKGGSDCVSWGIENISGHYKEIKTGLAVEGLIREWTDCPNGGKTEYKDGSLNGWRFM</sequence>
<evidence type="ECO:0000313" key="2">
    <source>
        <dbReference type="EMBL" id="KAF6811219.1"/>
    </source>
</evidence>
<dbReference type="EMBL" id="WIGO01000471">
    <property type="protein sequence ID" value="KAF6811219.1"/>
    <property type="molecule type" value="Genomic_DNA"/>
</dbReference>
<dbReference type="Proteomes" id="UP000654918">
    <property type="component" value="Unassembled WGS sequence"/>
</dbReference>
<proteinExistence type="predicted"/>
<organism evidence="2 3">
    <name type="scientific">Colletotrichum plurivorum</name>
    <dbReference type="NCBI Taxonomy" id="2175906"/>
    <lineage>
        <taxon>Eukaryota</taxon>
        <taxon>Fungi</taxon>
        <taxon>Dikarya</taxon>
        <taxon>Ascomycota</taxon>
        <taxon>Pezizomycotina</taxon>
        <taxon>Sordariomycetes</taxon>
        <taxon>Hypocreomycetidae</taxon>
        <taxon>Glomerellales</taxon>
        <taxon>Glomerellaceae</taxon>
        <taxon>Colletotrichum</taxon>
        <taxon>Colletotrichum orchidearum species complex</taxon>
    </lineage>
</organism>
<evidence type="ECO:0000256" key="1">
    <source>
        <dbReference type="SAM" id="SignalP"/>
    </source>
</evidence>
<comment type="caution">
    <text evidence="2">The sequence shown here is derived from an EMBL/GenBank/DDBJ whole genome shotgun (WGS) entry which is preliminary data.</text>
</comment>
<keyword evidence="3" id="KW-1185">Reference proteome</keyword>